<keyword evidence="2 4" id="KW-0378">Hydrolase</keyword>
<dbReference type="SUPFAM" id="SSF51445">
    <property type="entry name" value="(Trans)glycosidases"/>
    <property type="match status" value="1"/>
</dbReference>
<dbReference type="Gene3D" id="3.20.20.80">
    <property type="entry name" value="Glycosidases"/>
    <property type="match status" value="1"/>
</dbReference>
<reference evidence="7" key="1">
    <citation type="submission" date="2021-03" db="EMBL/GenBank/DDBJ databases">
        <authorList>
            <consortium name="Genoscope - CEA"/>
            <person name="William W."/>
        </authorList>
    </citation>
    <scope>NUCLEOTIDE SEQUENCE</scope>
    <source>
        <strain evidence="7">Doubled-haploid Pahang</strain>
    </source>
</reference>
<evidence type="ECO:0000256" key="5">
    <source>
        <dbReference type="SAM" id="SignalP"/>
    </source>
</evidence>
<gene>
    <name evidence="7" type="ORF">GSMUA_168440.1</name>
</gene>
<dbReference type="EMBL" id="HG996471">
    <property type="protein sequence ID" value="CAG1847049.1"/>
    <property type="molecule type" value="Genomic_DNA"/>
</dbReference>
<evidence type="ECO:0000256" key="2">
    <source>
        <dbReference type="ARBA" id="ARBA00022801"/>
    </source>
</evidence>
<dbReference type="AlphaFoldDB" id="A0A8D7FB62"/>
<dbReference type="Pfam" id="PF00150">
    <property type="entry name" value="Cellulase"/>
    <property type="match status" value="1"/>
</dbReference>
<protein>
    <submittedName>
        <fullName evidence="7">(wild Malaysian banana) hypothetical protein</fullName>
    </submittedName>
</protein>
<feature type="non-terminal residue" evidence="7">
    <location>
        <position position="554"/>
    </location>
</feature>
<dbReference type="Gene3D" id="2.80.10.50">
    <property type="match status" value="1"/>
</dbReference>
<feature type="domain" description="Glycoside hydrolase family 5" evidence="6">
    <location>
        <begin position="67"/>
        <end position="350"/>
    </location>
</feature>
<dbReference type="InterPro" id="IPR017853">
    <property type="entry name" value="GH"/>
</dbReference>
<evidence type="ECO:0000259" key="6">
    <source>
        <dbReference type="Pfam" id="PF00150"/>
    </source>
</evidence>
<comment type="similarity">
    <text evidence="1 4">Belongs to the glycosyl hydrolase 5 (cellulase A) family.</text>
</comment>
<dbReference type="PANTHER" id="PTHR31263">
    <property type="entry name" value="CELLULASE FAMILY PROTEIN (AFU_ORTHOLOGUE AFUA_5G14560)"/>
    <property type="match status" value="1"/>
</dbReference>
<keyword evidence="3 4" id="KW-0326">Glycosidase</keyword>
<keyword evidence="5" id="KW-0732">Signal</keyword>
<dbReference type="InterPro" id="IPR001547">
    <property type="entry name" value="Glyco_hydro_5"/>
</dbReference>
<evidence type="ECO:0000256" key="1">
    <source>
        <dbReference type="ARBA" id="ARBA00005641"/>
    </source>
</evidence>
<proteinExistence type="inferred from homology"/>
<feature type="signal peptide" evidence="5">
    <location>
        <begin position="1"/>
        <end position="17"/>
    </location>
</feature>
<dbReference type="GO" id="GO:0000272">
    <property type="term" value="P:polysaccharide catabolic process"/>
    <property type="evidence" value="ECO:0007669"/>
    <property type="project" value="InterPro"/>
</dbReference>
<name>A0A8D7FB62_MUSAM</name>
<organism evidence="7">
    <name type="scientific">Musa acuminata subsp. malaccensis</name>
    <name type="common">Wild banana</name>
    <name type="synonym">Musa malaccensis</name>
    <dbReference type="NCBI Taxonomy" id="214687"/>
    <lineage>
        <taxon>Eukaryota</taxon>
        <taxon>Viridiplantae</taxon>
        <taxon>Streptophyta</taxon>
        <taxon>Embryophyta</taxon>
        <taxon>Tracheophyta</taxon>
        <taxon>Spermatophyta</taxon>
        <taxon>Magnoliopsida</taxon>
        <taxon>Liliopsida</taxon>
        <taxon>Zingiberales</taxon>
        <taxon>Musaceae</taxon>
        <taxon>Musa</taxon>
    </lineage>
</organism>
<dbReference type="PANTHER" id="PTHR31263:SF44">
    <property type="entry name" value="OS04G0481200 PROTEIN"/>
    <property type="match status" value="1"/>
</dbReference>
<feature type="chain" id="PRO_5034354156" evidence="5">
    <location>
        <begin position="18"/>
        <end position="554"/>
    </location>
</feature>
<evidence type="ECO:0000313" key="7">
    <source>
        <dbReference type="EMBL" id="CAG1847049.1"/>
    </source>
</evidence>
<evidence type="ECO:0000256" key="3">
    <source>
        <dbReference type="ARBA" id="ARBA00023295"/>
    </source>
</evidence>
<accession>A0A8D7FB62</accession>
<dbReference type="SUPFAM" id="SSF50370">
    <property type="entry name" value="Ricin B-like lectins"/>
    <property type="match status" value="1"/>
</dbReference>
<sequence length="554" mass="61359">MRLGFLLPCITVLLVTGSVCKLAHNSSALPLSSSSRWIVDESGLRVKLACVNWVSHLEPVVVEGMGKQPLDTISKKIAAMGFNCVRLTWPLFLVTNDSLAGLTVRQSFQALGLMESIAAIQVNNPDLLNLTLIQAFKAVVSNLADNNVMVILDNHISKPGWCCSNFDGNGFFGDKYFDAEEWIKGLTKMATMFNGSPNVVGMSLRNELRGPKQGVTEWYRYMQRGAEAVHSANPNVLVILSGLSFDNDLGYLSKKPVELTFQGKLVFELHWYAFSDGQAWANGNPNQVCGRVAGNVMRRAGFLLDQGWPLFLSEFGLDQRGTNVNDNRYLGCMMGVAAELDLDWALWTLQGSYYIRQGVLAMDETYGLLTWDWSKPRNSGLLQRIQAIQSPFQGPGLSDLSPYSIIFHPSTGLCVLRTSLLGPIELGPCDESDVWSYTEQQTLTLKDKLLCLKADGTGKPARLGIICSDTQSKWEFISDSKMHLSTKMSSDGCSLCLDVDPDGISIITNPCRCLTNDQTCNPESQWFKMISSTRKTASKNSILRLPSRPEIWRF</sequence>
<dbReference type="InterPro" id="IPR035992">
    <property type="entry name" value="Ricin_B-like_lectins"/>
</dbReference>
<dbReference type="GO" id="GO:0004553">
    <property type="term" value="F:hydrolase activity, hydrolyzing O-glycosyl compounds"/>
    <property type="evidence" value="ECO:0007669"/>
    <property type="project" value="InterPro"/>
</dbReference>
<evidence type="ECO:0000256" key="4">
    <source>
        <dbReference type="RuleBase" id="RU361153"/>
    </source>
</evidence>